<keyword evidence="5" id="KW-1185">Reference proteome</keyword>
<dbReference type="GO" id="GO:0001671">
    <property type="term" value="F:ATPase activator activity"/>
    <property type="evidence" value="ECO:0007669"/>
    <property type="project" value="EnsemblFungi"/>
</dbReference>
<feature type="domain" description="Activator of Hsp90 ATPase AHSA1-like N-terminal" evidence="3">
    <location>
        <begin position="13"/>
        <end position="146"/>
    </location>
</feature>
<dbReference type="Gene3D" id="3.30.530.20">
    <property type="match status" value="1"/>
</dbReference>
<dbReference type="InterPro" id="IPR036338">
    <property type="entry name" value="Aha1"/>
</dbReference>
<dbReference type="InterPro" id="IPR015310">
    <property type="entry name" value="AHSA1-like_N"/>
</dbReference>
<comment type="caution">
    <text evidence="4">The sequence shown here is derived from an EMBL/GenBank/DDBJ whole genome shotgun (WGS) entry which is preliminary data.</text>
</comment>
<dbReference type="GO" id="GO:0051087">
    <property type="term" value="F:protein-folding chaperone binding"/>
    <property type="evidence" value="ECO:0007669"/>
    <property type="project" value="EnsemblFungi"/>
</dbReference>
<dbReference type="InterPro" id="IPR013538">
    <property type="entry name" value="ASHA1/2-like_C"/>
</dbReference>
<dbReference type="GO" id="GO:0005829">
    <property type="term" value="C:cytosol"/>
    <property type="evidence" value="ECO:0007669"/>
    <property type="project" value="TreeGrafter"/>
</dbReference>
<dbReference type="Pfam" id="PF09229">
    <property type="entry name" value="Aha1_N"/>
    <property type="match status" value="1"/>
</dbReference>
<protein>
    <submittedName>
        <fullName evidence="4">Putative hsp90 co-chaperone aha1</fullName>
    </submittedName>
</protein>
<dbReference type="STRING" id="1214573.A0A0G2G047"/>
<dbReference type="CDD" id="cd08892">
    <property type="entry name" value="SRPBCC_Aha1"/>
    <property type="match status" value="1"/>
</dbReference>
<evidence type="ECO:0000313" key="5">
    <source>
        <dbReference type="Proteomes" id="UP000034680"/>
    </source>
</evidence>
<evidence type="ECO:0000313" key="4">
    <source>
        <dbReference type="EMBL" id="KKY39711.1"/>
    </source>
</evidence>
<accession>A0A0G2G047</accession>
<name>A0A0G2G047_9PEZI</name>
<dbReference type="GO" id="GO:0006457">
    <property type="term" value="P:protein folding"/>
    <property type="evidence" value="ECO:0007669"/>
    <property type="project" value="EnsemblFungi"/>
</dbReference>
<evidence type="ECO:0000259" key="3">
    <source>
        <dbReference type="SMART" id="SM01000"/>
    </source>
</evidence>
<dbReference type="InterPro" id="IPR023393">
    <property type="entry name" value="START-like_dom_sf"/>
</dbReference>
<feature type="region of interest" description="Disordered" evidence="2">
    <location>
        <begin position="147"/>
        <end position="191"/>
    </location>
</feature>
<dbReference type="SUPFAM" id="SSF55961">
    <property type="entry name" value="Bet v1-like"/>
    <property type="match status" value="1"/>
</dbReference>
<dbReference type="OrthoDB" id="567237at2759"/>
<dbReference type="EMBL" id="LCUC01000012">
    <property type="protein sequence ID" value="KKY39711.1"/>
    <property type="molecule type" value="Genomic_DNA"/>
</dbReference>
<dbReference type="Pfam" id="PF08327">
    <property type="entry name" value="AHSA1"/>
    <property type="match status" value="1"/>
</dbReference>
<dbReference type="Gene3D" id="3.15.10.20">
    <property type="entry name" value="Activator of Hsp90 ATPase Aha1, N-terminal domain"/>
    <property type="match status" value="1"/>
</dbReference>
<feature type="compositionally biased region" description="Low complexity" evidence="2">
    <location>
        <begin position="174"/>
        <end position="191"/>
    </location>
</feature>
<proteinExistence type="inferred from homology"/>
<dbReference type="SUPFAM" id="SSF103111">
    <property type="entry name" value="Activator of Hsp90 ATPase, Aha1"/>
    <property type="match status" value="1"/>
</dbReference>
<dbReference type="Proteomes" id="UP000034680">
    <property type="component" value="Unassembled WGS sequence"/>
</dbReference>
<comment type="similarity">
    <text evidence="1">Belongs to the AHA1 family.</text>
</comment>
<reference evidence="4 5" key="2">
    <citation type="submission" date="2015-05" db="EMBL/GenBank/DDBJ databases">
        <authorList>
            <person name="Morales-Cruz A."/>
            <person name="Amrine K.C."/>
            <person name="Cantu D."/>
        </authorList>
    </citation>
    <scope>NUCLEOTIDE SEQUENCE [LARGE SCALE GENOMIC DNA]</scope>
    <source>
        <strain evidence="4">DA912</strain>
    </source>
</reference>
<dbReference type="SMART" id="SM01000">
    <property type="entry name" value="Aha1_N"/>
    <property type="match status" value="1"/>
</dbReference>
<organism evidence="4 5">
    <name type="scientific">Diaporthe ampelina</name>
    <dbReference type="NCBI Taxonomy" id="1214573"/>
    <lineage>
        <taxon>Eukaryota</taxon>
        <taxon>Fungi</taxon>
        <taxon>Dikarya</taxon>
        <taxon>Ascomycota</taxon>
        <taxon>Pezizomycotina</taxon>
        <taxon>Sordariomycetes</taxon>
        <taxon>Sordariomycetidae</taxon>
        <taxon>Diaporthales</taxon>
        <taxon>Diaporthaceae</taxon>
        <taxon>Diaporthe</taxon>
    </lineage>
</organism>
<evidence type="ECO:0000256" key="1">
    <source>
        <dbReference type="ARBA" id="ARBA00006817"/>
    </source>
</evidence>
<dbReference type="PANTHER" id="PTHR13009:SF22">
    <property type="entry name" value="LD43819P"/>
    <property type="match status" value="1"/>
</dbReference>
<sequence length="323" mass="36167">MVLHNPNNWHWVNKDVSEWARAWFTENLTKIEVEDGGAKVKVSKVITCDGDVDVSQRKGKVITIYDVKLVLEFSGSAPEADEVSGTITVPEVAHDTEEDEFVFDVDIYSESKEKQPVKDLIRAKLIPQLREQFVKLPSALIAEHGKDIQHAPGSNPSSGFSAPKFQPKTAPEPSSTTVKSSSGSVVNTTTVNDSEEFRTTAEELFKTFTDPQRIAAFTRAPPKVFEGAKKGSKFELFGGNVLGEYVELNEPTKIVQSWRLQQWPAGHYSKLEIEFDQNDVDSVTVMRVNWTGVPVGQEEVTKENWQNYYVHSIKRTFGFGTIL</sequence>
<dbReference type="GO" id="GO:0005634">
    <property type="term" value="C:nucleus"/>
    <property type="evidence" value="ECO:0007669"/>
    <property type="project" value="EnsemblFungi"/>
</dbReference>
<evidence type="ECO:0000256" key="2">
    <source>
        <dbReference type="SAM" id="MobiDB-lite"/>
    </source>
</evidence>
<dbReference type="PANTHER" id="PTHR13009">
    <property type="entry name" value="HEAT SHOCK PROTEIN 90 HSP90 CO-CHAPERONE AHA-1"/>
    <property type="match status" value="1"/>
</dbReference>
<dbReference type="AlphaFoldDB" id="A0A0G2G047"/>
<dbReference type="GO" id="GO:0006606">
    <property type="term" value="P:protein import into nucleus"/>
    <property type="evidence" value="ECO:0007669"/>
    <property type="project" value="EnsemblFungi"/>
</dbReference>
<gene>
    <name evidence="4" type="ORF">UCDDA912_g00256</name>
</gene>
<reference evidence="4 5" key="1">
    <citation type="submission" date="2015-05" db="EMBL/GenBank/DDBJ databases">
        <title>Distinctive expansion of gene families associated with plant cell wall degradation and secondary metabolism in the genomes of grapevine trunk pathogens.</title>
        <authorList>
            <person name="Lawrence D.P."/>
            <person name="Travadon R."/>
            <person name="Rolshausen P.E."/>
            <person name="Baumgartner K."/>
        </authorList>
    </citation>
    <scope>NUCLEOTIDE SEQUENCE [LARGE SCALE GENOMIC DNA]</scope>
    <source>
        <strain evidence="4">DA912</strain>
    </source>
</reference>